<evidence type="ECO:0000256" key="12">
    <source>
        <dbReference type="ARBA" id="ARBA00023136"/>
    </source>
</evidence>
<dbReference type="EMBL" id="VTPC01000584">
    <property type="protein sequence ID" value="KAF2905221.1"/>
    <property type="molecule type" value="Genomic_DNA"/>
</dbReference>
<organism evidence="18 19">
    <name type="scientific">Ignelater luminosus</name>
    <name type="common">Cucubano</name>
    <name type="synonym">Pyrophorus luminosus</name>
    <dbReference type="NCBI Taxonomy" id="2038154"/>
    <lineage>
        <taxon>Eukaryota</taxon>
        <taxon>Metazoa</taxon>
        <taxon>Ecdysozoa</taxon>
        <taxon>Arthropoda</taxon>
        <taxon>Hexapoda</taxon>
        <taxon>Insecta</taxon>
        <taxon>Pterygota</taxon>
        <taxon>Neoptera</taxon>
        <taxon>Endopterygota</taxon>
        <taxon>Coleoptera</taxon>
        <taxon>Polyphaga</taxon>
        <taxon>Elateriformia</taxon>
        <taxon>Elateroidea</taxon>
        <taxon>Elateridae</taxon>
        <taxon>Agrypninae</taxon>
        <taxon>Pyrophorini</taxon>
        <taxon>Ignelater</taxon>
    </lineage>
</organism>
<keyword evidence="19" id="KW-1185">Reference proteome</keyword>
<dbReference type="OrthoDB" id="74460at2759"/>
<comment type="cofactor">
    <cofactor evidence="2 16">
        <name>Mg(2+)</name>
        <dbReference type="ChEBI" id="CHEBI:18420"/>
    </cofactor>
</comment>
<dbReference type="InterPro" id="IPR000760">
    <property type="entry name" value="Inositol_monophosphatase-like"/>
</dbReference>
<feature type="binding site" evidence="16">
    <location>
        <position position="276"/>
    </location>
    <ligand>
        <name>Mg(2+)</name>
        <dbReference type="ChEBI" id="CHEBI:18420"/>
        <label>1</label>
        <note>catalytic</note>
    </ligand>
</feature>
<evidence type="ECO:0000256" key="14">
    <source>
        <dbReference type="ARBA" id="ARBA00042949"/>
    </source>
</evidence>
<evidence type="ECO:0000256" key="11">
    <source>
        <dbReference type="ARBA" id="ARBA00022989"/>
    </source>
</evidence>
<sequence length="326" mass="36092">MNLGGTVHINKTGCCVLFGAVIILFVYMFSNKHVQTETITSNQINLRKLLSVAIKAAEYGGKEVVAIRNNLIIENKGKTKEGANDSVTTADFKSHCVMVNRLKHSFPSLTVISEESKTICDNDKYSDFNDSESLDKNLSDEWIDHKDIKVWIDPLDATQEYTEKLYKYVTTMVCVAVRGQPVIGVIHKPFDEETSWAWVGKGQSSNFKEPKESAKDGLKFIVSRSHPGAARNVIEEAFKGQKLDIIFAGGAGYKALELVNGNVDAYIHITAIKKWDICAGNAIINALGGRMTTRSNEEIDYSDLDNPVNGDGIIAALKNHKDYLKL</sequence>
<evidence type="ECO:0000313" key="18">
    <source>
        <dbReference type="EMBL" id="KAF2905221.1"/>
    </source>
</evidence>
<dbReference type="PANTHER" id="PTHR43028:SF4">
    <property type="entry name" value="INOSITOL MONOPHOSPHATASE 3"/>
    <property type="match status" value="1"/>
</dbReference>
<feature type="binding site" evidence="16">
    <location>
        <position position="156"/>
    </location>
    <ligand>
        <name>Mg(2+)</name>
        <dbReference type="ChEBI" id="CHEBI:18420"/>
        <label>1</label>
        <note>catalytic</note>
    </ligand>
</feature>
<dbReference type="PANTHER" id="PTHR43028">
    <property type="entry name" value="3'(2'),5'-BISPHOSPHATE NUCLEOTIDASE 1"/>
    <property type="match status" value="1"/>
</dbReference>
<keyword evidence="7 17" id="KW-0812">Transmembrane</keyword>
<evidence type="ECO:0000256" key="3">
    <source>
        <dbReference type="ARBA" id="ARBA00004167"/>
    </source>
</evidence>
<proteinExistence type="inferred from homology"/>
<dbReference type="EC" id="3.1.3.25" evidence="6"/>
<evidence type="ECO:0000256" key="13">
    <source>
        <dbReference type="ARBA" id="ARBA00042119"/>
    </source>
</evidence>
<evidence type="ECO:0000256" key="7">
    <source>
        <dbReference type="ARBA" id="ARBA00022692"/>
    </source>
</evidence>
<comment type="pathway">
    <text evidence="4">Polyol metabolism; myo-inositol biosynthesis; myo-inositol from D-glucose 6-phosphate: step 2/2.</text>
</comment>
<dbReference type="Gene3D" id="3.40.190.80">
    <property type="match status" value="1"/>
</dbReference>
<dbReference type="GO" id="GO:0052834">
    <property type="term" value="F:inositol monophosphate phosphatase activity"/>
    <property type="evidence" value="ECO:0007669"/>
    <property type="project" value="UniProtKB-EC"/>
</dbReference>
<evidence type="ECO:0000256" key="5">
    <source>
        <dbReference type="ARBA" id="ARBA00009759"/>
    </source>
</evidence>
<evidence type="ECO:0000256" key="15">
    <source>
        <dbReference type="ARBA" id="ARBA00074068"/>
    </source>
</evidence>
<evidence type="ECO:0000256" key="1">
    <source>
        <dbReference type="ARBA" id="ARBA00001033"/>
    </source>
</evidence>
<feature type="binding site" evidence="16">
    <location>
        <position position="153"/>
    </location>
    <ligand>
        <name>Mg(2+)</name>
        <dbReference type="ChEBI" id="CHEBI:18420"/>
        <label>1</label>
        <note>catalytic</note>
    </ligand>
</feature>
<keyword evidence="11 17" id="KW-1133">Transmembrane helix</keyword>
<evidence type="ECO:0000256" key="16">
    <source>
        <dbReference type="PIRSR" id="PIRSR600760-2"/>
    </source>
</evidence>
<comment type="catalytic activity">
    <reaction evidence="1">
        <text>a myo-inositol phosphate + H2O = myo-inositol + phosphate</text>
        <dbReference type="Rhea" id="RHEA:24056"/>
        <dbReference type="ChEBI" id="CHEBI:15377"/>
        <dbReference type="ChEBI" id="CHEBI:17268"/>
        <dbReference type="ChEBI" id="CHEBI:43474"/>
        <dbReference type="ChEBI" id="CHEBI:84139"/>
        <dbReference type="EC" id="3.1.3.25"/>
    </reaction>
</comment>
<comment type="caution">
    <text evidence="18">The sequence shown here is derived from an EMBL/GenBank/DDBJ whole genome shotgun (WGS) entry which is preliminary data.</text>
</comment>
<dbReference type="GO" id="GO:0008254">
    <property type="term" value="F:3'-nucleotidase activity"/>
    <property type="evidence" value="ECO:0007669"/>
    <property type="project" value="TreeGrafter"/>
</dbReference>
<dbReference type="GO" id="GO:0005794">
    <property type="term" value="C:Golgi apparatus"/>
    <property type="evidence" value="ECO:0007669"/>
    <property type="project" value="UniProtKB-ARBA"/>
</dbReference>
<dbReference type="SUPFAM" id="SSF56655">
    <property type="entry name" value="Carbohydrate phosphatase"/>
    <property type="match status" value="1"/>
</dbReference>
<dbReference type="GO" id="GO:0046854">
    <property type="term" value="P:phosphatidylinositol phosphate biosynthetic process"/>
    <property type="evidence" value="ECO:0007669"/>
    <property type="project" value="InterPro"/>
</dbReference>
<comment type="subcellular location">
    <subcellularLocation>
        <location evidence="3">Membrane</location>
        <topology evidence="3">Single-pass membrane protein</topology>
    </subcellularLocation>
</comment>
<dbReference type="GO" id="GO:0046872">
    <property type="term" value="F:metal ion binding"/>
    <property type="evidence" value="ECO:0007669"/>
    <property type="project" value="UniProtKB-KW"/>
</dbReference>
<evidence type="ECO:0000256" key="2">
    <source>
        <dbReference type="ARBA" id="ARBA00001946"/>
    </source>
</evidence>
<keyword evidence="10 16" id="KW-0460">Magnesium</keyword>
<name>A0A8K0GMN2_IGNLU</name>
<keyword evidence="12 17" id="KW-0472">Membrane</keyword>
<comment type="similarity">
    <text evidence="5">Belongs to the inositol monophosphatase superfamily.</text>
</comment>
<reference evidence="18" key="1">
    <citation type="submission" date="2019-08" db="EMBL/GenBank/DDBJ databases">
        <title>The genome of the North American firefly Photinus pyralis.</title>
        <authorList>
            <consortium name="Photinus pyralis genome working group"/>
            <person name="Fallon T.R."/>
            <person name="Sander Lower S.E."/>
            <person name="Weng J.-K."/>
        </authorList>
    </citation>
    <scope>NUCLEOTIDE SEQUENCE</scope>
    <source>
        <strain evidence="18">TRF0915ILg1</strain>
        <tissue evidence="18">Whole body</tissue>
    </source>
</reference>
<dbReference type="Proteomes" id="UP000801492">
    <property type="component" value="Unassembled WGS sequence"/>
</dbReference>
<dbReference type="CDD" id="cd01640">
    <property type="entry name" value="IPPase"/>
    <property type="match status" value="1"/>
</dbReference>
<keyword evidence="8 16" id="KW-0479">Metal-binding</keyword>
<feature type="binding site" evidence="16">
    <location>
        <position position="155"/>
    </location>
    <ligand>
        <name>Mg(2+)</name>
        <dbReference type="ChEBI" id="CHEBI:18420"/>
        <label>1</label>
        <note>catalytic</note>
    </ligand>
</feature>
<evidence type="ECO:0000256" key="10">
    <source>
        <dbReference type="ARBA" id="ARBA00022842"/>
    </source>
</evidence>
<protein>
    <recommendedName>
        <fullName evidence="15">Putative inositol monophosphatase 3</fullName>
        <ecNumber evidence="6">3.1.3.25</ecNumber>
    </recommendedName>
    <alternativeName>
        <fullName evidence="14">Inositol-1(or 4)-monophosphatase 3</fullName>
    </alternativeName>
    <alternativeName>
        <fullName evidence="13">Myo-inositol monophosphatase A3</fullName>
    </alternativeName>
</protein>
<dbReference type="FunFam" id="3.40.190.80:FF:000007">
    <property type="entry name" value="Blast:Putative inositol monophosphatase 3"/>
    <property type="match status" value="1"/>
</dbReference>
<evidence type="ECO:0000256" key="8">
    <source>
        <dbReference type="ARBA" id="ARBA00022723"/>
    </source>
</evidence>
<dbReference type="Pfam" id="PF00459">
    <property type="entry name" value="Inositol_P"/>
    <property type="match status" value="1"/>
</dbReference>
<dbReference type="AlphaFoldDB" id="A0A8K0GMN2"/>
<dbReference type="GO" id="GO:0016020">
    <property type="term" value="C:membrane"/>
    <property type="evidence" value="ECO:0007669"/>
    <property type="project" value="UniProtKB-SubCell"/>
</dbReference>
<accession>A0A8K0GMN2</accession>
<evidence type="ECO:0000313" key="19">
    <source>
        <dbReference type="Proteomes" id="UP000801492"/>
    </source>
</evidence>
<feature type="binding site" evidence="16">
    <location>
        <position position="114"/>
    </location>
    <ligand>
        <name>Mg(2+)</name>
        <dbReference type="ChEBI" id="CHEBI:18420"/>
        <label>1</label>
        <note>catalytic</note>
    </ligand>
</feature>
<dbReference type="PRINTS" id="PR00377">
    <property type="entry name" value="IMPHPHTASES"/>
</dbReference>
<evidence type="ECO:0000256" key="9">
    <source>
        <dbReference type="ARBA" id="ARBA00022801"/>
    </source>
</evidence>
<keyword evidence="9" id="KW-0378">Hydrolase</keyword>
<evidence type="ECO:0000256" key="4">
    <source>
        <dbReference type="ARBA" id="ARBA00005152"/>
    </source>
</evidence>
<feature type="transmembrane region" description="Helical" evidence="17">
    <location>
        <begin position="12"/>
        <end position="30"/>
    </location>
</feature>
<dbReference type="InterPro" id="IPR050725">
    <property type="entry name" value="CysQ/Inositol_MonoPase"/>
</dbReference>
<dbReference type="FunFam" id="3.30.540.10:FF:000012">
    <property type="entry name" value="Blast:Putative inositol monophosphatase 3"/>
    <property type="match status" value="1"/>
</dbReference>
<gene>
    <name evidence="18" type="ORF">ILUMI_00945</name>
</gene>
<dbReference type="PROSITE" id="PS00630">
    <property type="entry name" value="IMP_2"/>
    <property type="match status" value="1"/>
</dbReference>
<dbReference type="InterPro" id="IPR020550">
    <property type="entry name" value="Inositol_monophosphatase_CS"/>
</dbReference>
<dbReference type="Gene3D" id="3.30.540.10">
    <property type="entry name" value="Fructose-1,6-Bisphosphatase, subunit A, domain 1"/>
    <property type="match status" value="1"/>
</dbReference>
<evidence type="ECO:0000256" key="6">
    <source>
        <dbReference type="ARBA" id="ARBA00013106"/>
    </source>
</evidence>
<evidence type="ECO:0000256" key="17">
    <source>
        <dbReference type="SAM" id="Phobius"/>
    </source>
</evidence>